<evidence type="ECO:0000256" key="3">
    <source>
        <dbReference type="ARBA" id="ARBA00022840"/>
    </source>
</evidence>
<dbReference type="InterPro" id="IPR011761">
    <property type="entry name" value="ATP-grasp"/>
</dbReference>
<dbReference type="PANTHER" id="PTHR43585:SF2">
    <property type="entry name" value="ATP-GRASP ENZYME FSQD"/>
    <property type="match status" value="1"/>
</dbReference>
<keyword evidence="2 4" id="KW-0547">Nucleotide-binding</keyword>
<dbReference type="InterPro" id="IPR052032">
    <property type="entry name" value="ATP-dep_AA_Ligase"/>
</dbReference>
<feature type="compositionally biased region" description="Low complexity" evidence="5">
    <location>
        <begin position="264"/>
        <end position="277"/>
    </location>
</feature>
<feature type="region of interest" description="Disordered" evidence="5">
    <location>
        <begin position="264"/>
        <end position="366"/>
    </location>
</feature>
<evidence type="ECO:0000256" key="4">
    <source>
        <dbReference type="PROSITE-ProRule" id="PRU00409"/>
    </source>
</evidence>
<keyword evidence="1" id="KW-0436">Ligase</keyword>
<keyword evidence="3 4" id="KW-0067">ATP-binding</keyword>
<dbReference type="Gene3D" id="3.30.470.20">
    <property type="entry name" value="ATP-grasp fold, B domain"/>
    <property type="match status" value="1"/>
</dbReference>
<reference evidence="7 8" key="1">
    <citation type="submission" date="2020-08" db="EMBL/GenBank/DDBJ databases">
        <title>Sequencing the genomes of 1000 actinobacteria strains.</title>
        <authorList>
            <person name="Klenk H.-P."/>
        </authorList>
    </citation>
    <scope>NUCLEOTIDE SEQUENCE [LARGE SCALE GENOMIC DNA]</scope>
    <source>
        <strain evidence="7 8">DSM 15626</strain>
    </source>
</reference>
<dbReference type="PANTHER" id="PTHR43585">
    <property type="entry name" value="FUMIPYRROLE BIOSYNTHESIS PROTEIN C"/>
    <property type="match status" value="1"/>
</dbReference>
<feature type="compositionally biased region" description="Basic residues" evidence="5">
    <location>
        <begin position="350"/>
        <end position="366"/>
    </location>
</feature>
<accession>A0A841SGT8</accession>
<dbReference type="EMBL" id="JACHKF010000001">
    <property type="protein sequence ID" value="MBB6569827.1"/>
    <property type="molecule type" value="Genomic_DNA"/>
</dbReference>
<evidence type="ECO:0000313" key="7">
    <source>
        <dbReference type="EMBL" id="MBB6569827.1"/>
    </source>
</evidence>
<dbReference type="GO" id="GO:0046872">
    <property type="term" value="F:metal ion binding"/>
    <property type="evidence" value="ECO:0007669"/>
    <property type="project" value="InterPro"/>
</dbReference>
<feature type="compositionally biased region" description="Basic residues" evidence="5">
    <location>
        <begin position="280"/>
        <end position="300"/>
    </location>
</feature>
<evidence type="ECO:0000313" key="8">
    <source>
        <dbReference type="Proteomes" id="UP000553957"/>
    </source>
</evidence>
<organism evidence="7 8">
    <name type="scientific">Kribbella sandramycini</name>
    <dbReference type="NCBI Taxonomy" id="60450"/>
    <lineage>
        <taxon>Bacteria</taxon>
        <taxon>Bacillati</taxon>
        <taxon>Actinomycetota</taxon>
        <taxon>Actinomycetes</taxon>
        <taxon>Propionibacteriales</taxon>
        <taxon>Kribbellaceae</taxon>
        <taxon>Kribbella</taxon>
    </lineage>
</organism>
<dbReference type="SUPFAM" id="SSF56059">
    <property type="entry name" value="Glutathione synthetase ATP-binding domain-like"/>
    <property type="match status" value="1"/>
</dbReference>
<protein>
    <recommendedName>
        <fullName evidence="6">ATP-grasp domain-containing protein</fullName>
    </recommendedName>
</protein>
<dbReference type="PROSITE" id="PS50975">
    <property type="entry name" value="ATP_GRASP"/>
    <property type="match status" value="1"/>
</dbReference>
<name>A0A841SGT8_9ACTN</name>
<evidence type="ECO:0000256" key="1">
    <source>
        <dbReference type="ARBA" id="ARBA00022598"/>
    </source>
</evidence>
<evidence type="ECO:0000256" key="2">
    <source>
        <dbReference type="ARBA" id="ARBA00022741"/>
    </source>
</evidence>
<proteinExistence type="predicted"/>
<dbReference type="GO" id="GO:0016874">
    <property type="term" value="F:ligase activity"/>
    <property type="evidence" value="ECO:0007669"/>
    <property type="project" value="UniProtKB-KW"/>
</dbReference>
<evidence type="ECO:0000259" key="6">
    <source>
        <dbReference type="PROSITE" id="PS50975"/>
    </source>
</evidence>
<dbReference type="GO" id="GO:0005524">
    <property type="term" value="F:ATP binding"/>
    <property type="evidence" value="ECO:0007669"/>
    <property type="project" value="UniProtKB-UniRule"/>
</dbReference>
<dbReference type="AlphaFoldDB" id="A0A841SGT8"/>
<gene>
    <name evidence="7" type="ORF">HNR71_005464</name>
</gene>
<feature type="domain" description="ATP-grasp" evidence="6">
    <location>
        <begin position="117"/>
        <end position="171"/>
    </location>
</feature>
<dbReference type="Gene3D" id="3.40.50.20">
    <property type="match status" value="1"/>
</dbReference>
<comment type="caution">
    <text evidence="7">The sequence shown here is derived from an EMBL/GenBank/DDBJ whole genome shotgun (WGS) entry which is preliminary data.</text>
</comment>
<dbReference type="Proteomes" id="UP000553957">
    <property type="component" value="Unassembled WGS sequence"/>
</dbReference>
<feature type="compositionally biased region" description="Basic and acidic residues" evidence="5">
    <location>
        <begin position="301"/>
        <end position="335"/>
    </location>
</feature>
<evidence type="ECO:0000256" key="5">
    <source>
        <dbReference type="SAM" id="MobiDB-lite"/>
    </source>
</evidence>
<sequence>MKKILYVYVKGGAPLETAFPRIADCGELHVLALSPLPAAGKESWEPCCTTITVHPGGLTPGEPVVEAIIEHARAIGADALFTLSEFAVLAVANAADRLGLAGAGPGIRAARDKRLMRQAWQAAGVPIPRFRRVDSAADLHGALAAMTPPLLLKPAWGAGSVAQLVLTSTDQVADAWAEIEQALERGGQVGMNELYEPNTDGDRLVEEIADGTTEGWYPDGGYGDYLSRRGHRCQRQVPPAGDHGQAADGPAVHRGRQYVAVRPARGAAAPDRGGLPACGRRARPGHLRHPHRTQTARGRRARGDRGRRPLRRSADHAPGRDRLRPGPDRHADPRTARRAGRLPARDAARRAARGGVGRRRPGQCRG</sequence>